<evidence type="ECO:0000313" key="3">
    <source>
        <dbReference type="EMBL" id="KAA0201226.1"/>
    </source>
</evidence>
<evidence type="ECO:0000313" key="4">
    <source>
        <dbReference type="Proteomes" id="UP000694843"/>
    </source>
</evidence>
<dbReference type="Gene3D" id="6.10.140.1230">
    <property type="match status" value="1"/>
</dbReference>
<dbReference type="KEGG" id="hazt:108667363"/>
<dbReference type="GeneID" id="108667363"/>
<protein>
    <submittedName>
        <fullName evidence="5">Charged multivesicular body protein 1a-like</fullName>
    </submittedName>
</protein>
<reference evidence="3" key="2">
    <citation type="journal article" date="2018" name="Environ. Sci. Technol.">
        <title>The Toxicogenome of Hyalella azteca: A Model for Sediment Ecotoxicology and Evolutionary Toxicology.</title>
        <authorList>
            <person name="Poynton H.C."/>
            <person name="Hasenbein S."/>
            <person name="Benoit J.B."/>
            <person name="Sepulveda M.S."/>
            <person name="Poelchau M.F."/>
            <person name="Hughes D.S.T."/>
            <person name="Murali S.C."/>
            <person name="Chen S."/>
            <person name="Glastad K.M."/>
            <person name="Goodisman M.A.D."/>
            <person name="Werren J.H."/>
            <person name="Vineis J.H."/>
            <person name="Bowen J.L."/>
            <person name="Friedrich M."/>
            <person name="Jones J."/>
            <person name="Robertson H.M."/>
            <person name="Feyereisen R."/>
            <person name="Mechler-Hickson A."/>
            <person name="Mathers N."/>
            <person name="Lee C.E."/>
            <person name="Colbourne J.K."/>
            <person name="Biales A."/>
            <person name="Johnston J.S."/>
            <person name="Wellborn G.A."/>
            <person name="Rosendale A.J."/>
            <person name="Cridge A.G."/>
            <person name="Munoz-Torres M.C."/>
            <person name="Bain P.A."/>
            <person name="Manny A.R."/>
            <person name="Major K.M."/>
            <person name="Lambert F.N."/>
            <person name="Vulpe C.D."/>
            <person name="Tuck P."/>
            <person name="Blalock B.J."/>
            <person name="Lin Y.Y."/>
            <person name="Smith M.E."/>
            <person name="Ochoa-Acuna H."/>
            <person name="Chen M.M."/>
            <person name="Childers C.P."/>
            <person name="Qu J."/>
            <person name="Dugan S."/>
            <person name="Lee S.L."/>
            <person name="Chao H."/>
            <person name="Dinh H."/>
            <person name="Han Y."/>
            <person name="Doddapaneni H."/>
            <person name="Worley K.C."/>
            <person name="Muzny D.M."/>
            <person name="Gibbs R.A."/>
            <person name="Richards S."/>
        </authorList>
    </citation>
    <scope>NUCLEOTIDE SEQUENCE</scope>
    <source>
        <strain evidence="3">HAZT.00-mixed</strain>
        <tissue evidence="3">Whole organism</tissue>
    </source>
</reference>
<evidence type="ECO:0000256" key="2">
    <source>
        <dbReference type="SAM" id="MobiDB-lite"/>
    </source>
</evidence>
<dbReference type="InterPro" id="IPR005024">
    <property type="entry name" value="Snf7_fam"/>
</dbReference>
<dbReference type="RefSeq" id="XP_018009870.1">
    <property type="nucleotide sequence ID" value="XM_018154381.2"/>
</dbReference>
<reference evidence="3" key="3">
    <citation type="submission" date="2019-06" db="EMBL/GenBank/DDBJ databases">
        <authorList>
            <person name="Poynton C."/>
            <person name="Hasenbein S."/>
            <person name="Benoit J.B."/>
            <person name="Sepulveda M.S."/>
            <person name="Poelchau M.F."/>
            <person name="Murali S.C."/>
            <person name="Chen S."/>
            <person name="Glastad K.M."/>
            <person name="Werren J.H."/>
            <person name="Vineis J.H."/>
            <person name="Bowen J.L."/>
            <person name="Friedrich M."/>
            <person name="Jones J."/>
            <person name="Robertson H.M."/>
            <person name="Feyereisen R."/>
            <person name="Mechler-Hickson A."/>
            <person name="Mathers N."/>
            <person name="Lee C.E."/>
            <person name="Colbourne J.K."/>
            <person name="Biales A."/>
            <person name="Johnston J.S."/>
            <person name="Wellborn G.A."/>
            <person name="Rosendale A.J."/>
            <person name="Cridge A.G."/>
            <person name="Munoz-Torres M.C."/>
            <person name="Bain P.A."/>
            <person name="Manny A.R."/>
            <person name="Major K.M."/>
            <person name="Lambert F.N."/>
            <person name="Vulpe C.D."/>
            <person name="Tuck P."/>
            <person name="Blalock B.J."/>
            <person name="Lin Y.-Y."/>
            <person name="Smith M.E."/>
            <person name="Ochoa-Acuna H."/>
            <person name="Chen M.-J.M."/>
            <person name="Childers C.P."/>
            <person name="Qu J."/>
            <person name="Dugan S."/>
            <person name="Lee S.L."/>
            <person name="Chao H."/>
            <person name="Dinh H."/>
            <person name="Han Y."/>
            <person name="Doddapaneni H."/>
            <person name="Worley K.C."/>
            <person name="Muzny D.M."/>
            <person name="Gibbs R.A."/>
            <person name="Richards S."/>
        </authorList>
    </citation>
    <scope>NUCLEOTIDE SEQUENCE</scope>
    <source>
        <strain evidence="3">HAZT.00-mixed</strain>
        <tissue evidence="3">Whole organism</tissue>
    </source>
</reference>
<reference evidence="3" key="1">
    <citation type="submission" date="2014-08" db="EMBL/GenBank/DDBJ databases">
        <authorList>
            <person name="Murali S."/>
            <person name="Richards S."/>
            <person name="Bandaranaike D."/>
            <person name="Bellair M."/>
            <person name="Blankenburg K."/>
            <person name="Chao H."/>
            <person name="Dinh H."/>
            <person name="Doddapaneni H."/>
            <person name="Dugan-Rocha S."/>
            <person name="Elkadiri S."/>
            <person name="Gnanaolivu R."/>
            <person name="Hughes D."/>
            <person name="Lee S."/>
            <person name="Li M."/>
            <person name="Ming W."/>
            <person name="Munidasa M."/>
            <person name="Muniz J."/>
            <person name="Nguyen L."/>
            <person name="Osuji N."/>
            <person name="Pu L.-L."/>
            <person name="Puazo M."/>
            <person name="Skinner E."/>
            <person name="Qu C."/>
            <person name="Quiroz J."/>
            <person name="Raj R."/>
            <person name="Weissenberger G."/>
            <person name="Xin Y."/>
            <person name="Zou X."/>
            <person name="Han Y."/>
            <person name="Worley K."/>
            <person name="Muzny D."/>
            <person name="Gibbs R."/>
        </authorList>
    </citation>
    <scope>NUCLEOTIDE SEQUENCE</scope>
    <source>
        <strain evidence="3">HAZT.00-mixed</strain>
        <tissue evidence="3">Whole organism</tissue>
    </source>
</reference>
<reference evidence="5" key="4">
    <citation type="submission" date="2025-04" db="UniProtKB">
        <authorList>
            <consortium name="RefSeq"/>
        </authorList>
    </citation>
    <scope>IDENTIFICATION</scope>
    <source>
        <tissue evidence="5">Whole organism</tissue>
    </source>
</reference>
<name>A0A6A0H8D8_HYAAZ</name>
<evidence type="ECO:0000313" key="5">
    <source>
        <dbReference type="RefSeq" id="XP_018009870.1"/>
    </source>
</evidence>
<dbReference type="GO" id="GO:0007034">
    <property type="term" value="P:vacuolar transport"/>
    <property type="evidence" value="ECO:0007669"/>
    <property type="project" value="InterPro"/>
</dbReference>
<dbReference type="Pfam" id="PF03357">
    <property type="entry name" value="Snf7"/>
    <property type="match status" value="1"/>
</dbReference>
<dbReference type="Proteomes" id="UP000694843">
    <property type="component" value="Unplaced"/>
</dbReference>
<organism evidence="3">
    <name type="scientific">Hyalella azteca</name>
    <name type="common">Amphipod</name>
    <dbReference type="NCBI Taxonomy" id="294128"/>
    <lineage>
        <taxon>Eukaryota</taxon>
        <taxon>Metazoa</taxon>
        <taxon>Ecdysozoa</taxon>
        <taxon>Arthropoda</taxon>
        <taxon>Crustacea</taxon>
        <taxon>Multicrustacea</taxon>
        <taxon>Malacostraca</taxon>
        <taxon>Eumalacostraca</taxon>
        <taxon>Peracarida</taxon>
        <taxon>Amphipoda</taxon>
        <taxon>Senticaudata</taxon>
        <taxon>Talitrida</taxon>
        <taxon>Talitroidea</taxon>
        <taxon>Hyalellidae</taxon>
        <taxon>Hyalella</taxon>
    </lineage>
</organism>
<dbReference type="AlphaFoldDB" id="A0A6A0H8D8"/>
<feature type="compositionally biased region" description="Basic and acidic residues" evidence="2">
    <location>
        <begin position="192"/>
        <end position="201"/>
    </location>
</feature>
<evidence type="ECO:0000256" key="1">
    <source>
        <dbReference type="ARBA" id="ARBA00006190"/>
    </source>
</evidence>
<keyword evidence="4" id="KW-1185">Reference proteome</keyword>
<comment type="similarity">
    <text evidence="1">Belongs to the SNF7 family.</text>
</comment>
<accession>A0A6A0H8D8</accession>
<dbReference type="EMBL" id="JQDR03005776">
    <property type="protein sequence ID" value="KAA0201226.1"/>
    <property type="molecule type" value="Genomic_DNA"/>
</dbReference>
<dbReference type="Proteomes" id="UP000711488">
    <property type="component" value="Unassembled WGS sequence"/>
</dbReference>
<feature type="region of interest" description="Disordered" evidence="2">
    <location>
        <begin position="181"/>
        <end position="209"/>
    </location>
</feature>
<dbReference type="PANTHER" id="PTHR10476">
    <property type="entry name" value="CHARGED MULTIVESICULAR BODY PROTEIN"/>
    <property type="match status" value="1"/>
</dbReference>
<dbReference type="OrthoDB" id="10266568at2759"/>
<dbReference type="OMA" id="DMIFQLR"/>
<gene>
    <name evidence="5" type="primary">LOC108667363</name>
    <name evidence="3" type="ORF">HAZT_HAZT008032</name>
</gene>
<proteinExistence type="inferred from homology"/>
<sequence length="209" mass="22807">MSFFGGGSDRKMEDCVFQLKFCSKQMERLSKKAEKDQKLQEGKIKKALTQGNVEGARIYAENAIRKKNESLSYLRMASKVDAVQSRLQSAVAMKGITKNMSSVVRNLDTALNSMDLQKISAVMDKFESQFEDLDVRTSVLEGSMGAATTLSTPKESVDALIQQVAEEAGLEVLDKLGEAGAAPTSTIAAGERTTDSEDQLSRRLAALRN</sequence>